<gene>
    <name evidence="1" type="ORF">CERSUDRAFT_95521</name>
</gene>
<name>M2QVP4_CERS8</name>
<evidence type="ECO:0000313" key="2">
    <source>
        <dbReference type="Proteomes" id="UP000016930"/>
    </source>
</evidence>
<dbReference type="HOGENOM" id="CLU_021164_3_2_1"/>
<dbReference type="Proteomes" id="UP000016930">
    <property type="component" value="Unassembled WGS sequence"/>
</dbReference>
<keyword evidence="2" id="KW-1185">Reference proteome</keyword>
<evidence type="ECO:0000313" key="1">
    <source>
        <dbReference type="EMBL" id="EMD36170.1"/>
    </source>
</evidence>
<evidence type="ECO:0008006" key="3">
    <source>
        <dbReference type="Google" id="ProtNLM"/>
    </source>
</evidence>
<dbReference type="EMBL" id="KB445798">
    <property type="protein sequence ID" value="EMD36170.1"/>
    <property type="molecule type" value="Genomic_DNA"/>
</dbReference>
<accession>M2QVP4</accession>
<dbReference type="InterPro" id="IPR032675">
    <property type="entry name" value="LRR_dom_sf"/>
</dbReference>
<dbReference type="AlphaFoldDB" id="M2QVP4"/>
<protein>
    <recommendedName>
        <fullName evidence="3">F-box domain-containing protein</fullName>
    </recommendedName>
</protein>
<dbReference type="OrthoDB" id="2751365at2759"/>
<dbReference type="Gene3D" id="3.80.10.10">
    <property type="entry name" value="Ribonuclease Inhibitor"/>
    <property type="match status" value="1"/>
</dbReference>
<organism evidence="1 2">
    <name type="scientific">Ceriporiopsis subvermispora (strain B)</name>
    <name type="common">White-rot fungus</name>
    <name type="synonym">Gelatoporia subvermispora</name>
    <dbReference type="NCBI Taxonomy" id="914234"/>
    <lineage>
        <taxon>Eukaryota</taxon>
        <taxon>Fungi</taxon>
        <taxon>Dikarya</taxon>
        <taxon>Basidiomycota</taxon>
        <taxon>Agaricomycotina</taxon>
        <taxon>Agaricomycetes</taxon>
        <taxon>Polyporales</taxon>
        <taxon>Gelatoporiaceae</taxon>
        <taxon>Gelatoporia</taxon>
    </lineage>
</organism>
<sequence>MALVVGTPHRALYIFDILEQIFKELDPVHRGIFEIDMDGACVQALGRASRVCTAWTVPALNILWMNLIGMEPLFCVFSALYERYRVDRTRAKLRQGLPAEGWLRFREYMRRVRTLYINNRDFGDEVKLRHFGRIAYTNGIPIAPMAPRLETLKWEATPTIDELHYLTMIAPTTLKHIIITRRSGPILVHYPGLVLHLKQMFPDLESMSILAGWRRPLPDLVPFTQFGTLRSIELYVRLTPEQWYVLSSLQSLRQVTALVFGLRQLSPEIRGFPNVEAFVCIMDDWEDVSWVNTISSRCLKTLLVRYASQGPVHGHLRIHVTGALETMCARFGDTLRDISLVTSFPIDRESPFDFLRMLECINPLFRLRGIERFRVIESIKSSDPKYDIQDSLTDRILGELSTAWPKPRGLRLEAQCPGREYYSTDALAKLAQRCPELEILGLGNIKLSTLPTPRCEGSTIHHLRNLFIGHYTGDAGDMASRLLAIFPSATVNSLTRDEENPAVKPAYIERLLSLVEEYKRTRRLSR</sequence>
<proteinExistence type="predicted"/>
<reference evidence="1 2" key="1">
    <citation type="journal article" date="2012" name="Proc. Natl. Acad. Sci. U.S.A.">
        <title>Comparative genomics of Ceriporiopsis subvermispora and Phanerochaete chrysosporium provide insight into selective ligninolysis.</title>
        <authorList>
            <person name="Fernandez-Fueyo E."/>
            <person name="Ruiz-Duenas F.J."/>
            <person name="Ferreira P."/>
            <person name="Floudas D."/>
            <person name="Hibbett D.S."/>
            <person name="Canessa P."/>
            <person name="Larrondo L.F."/>
            <person name="James T.Y."/>
            <person name="Seelenfreund D."/>
            <person name="Lobos S."/>
            <person name="Polanco R."/>
            <person name="Tello M."/>
            <person name="Honda Y."/>
            <person name="Watanabe T."/>
            <person name="Watanabe T."/>
            <person name="Ryu J.S."/>
            <person name="Kubicek C.P."/>
            <person name="Schmoll M."/>
            <person name="Gaskell J."/>
            <person name="Hammel K.E."/>
            <person name="St John F.J."/>
            <person name="Vanden Wymelenberg A."/>
            <person name="Sabat G."/>
            <person name="Splinter BonDurant S."/>
            <person name="Syed K."/>
            <person name="Yadav J.S."/>
            <person name="Doddapaneni H."/>
            <person name="Subramanian V."/>
            <person name="Lavin J.L."/>
            <person name="Oguiza J.A."/>
            <person name="Perez G."/>
            <person name="Pisabarro A.G."/>
            <person name="Ramirez L."/>
            <person name="Santoyo F."/>
            <person name="Master E."/>
            <person name="Coutinho P.M."/>
            <person name="Henrissat B."/>
            <person name="Lombard V."/>
            <person name="Magnuson J.K."/>
            <person name="Kuees U."/>
            <person name="Hori C."/>
            <person name="Igarashi K."/>
            <person name="Samejima M."/>
            <person name="Held B.W."/>
            <person name="Barry K.W."/>
            <person name="LaButti K.M."/>
            <person name="Lapidus A."/>
            <person name="Lindquist E.A."/>
            <person name="Lucas S.M."/>
            <person name="Riley R."/>
            <person name="Salamov A.A."/>
            <person name="Hoffmeister D."/>
            <person name="Schwenk D."/>
            <person name="Hadar Y."/>
            <person name="Yarden O."/>
            <person name="de Vries R.P."/>
            <person name="Wiebenga A."/>
            <person name="Stenlid J."/>
            <person name="Eastwood D."/>
            <person name="Grigoriev I.V."/>
            <person name="Berka R.M."/>
            <person name="Blanchette R.A."/>
            <person name="Kersten P."/>
            <person name="Martinez A.T."/>
            <person name="Vicuna R."/>
            <person name="Cullen D."/>
        </authorList>
    </citation>
    <scope>NUCLEOTIDE SEQUENCE [LARGE SCALE GENOMIC DNA]</scope>
    <source>
        <strain evidence="1 2">B</strain>
    </source>
</reference>